<dbReference type="Proteomes" id="UP000504638">
    <property type="component" value="Unplaced"/>
</dbReference>
<dbReference type="RefSeq" id="XP_033530069.1">
    <property type="nucleotide sequence ID" value="XM_033678322.1"/>
</dbReference>
<proteinExistence type="predicted"/>
<name>A0A6G1FRS9_9PEZI</name>
<keyword evidence="2" id="KW-1185">Reference proteome</keyword>
<protein>
    <submittedName>
        <fullName evidence="1 3">Uncharacterized protein</fullName>
    </submittedName>
</protein>
<reference evidence="1 3" key="1">
    <citation type="submission" date="2020-01" db="EMBL/GenBank/DDBJ databases">
        <authorList>
            <consortium name="DOE Joint Genome Institute"/>
            <person name="Haridas S."/>
            <person name="Albert R."/>
            <person name="Binder M."/>
            <person name="Bloem J."/>
            <person name="Labutti K."/>
            <person name="Salamov A."/>
            <person name="Andreopoulos B."/>
            <person name="Baker S.E."/>
            <person name="Barry K."/>
            <person name="Bills G."/>
            <person name="Bluhm B.H."/>
            <person name="Cannon C."/>
            <person name="Castanera R."/>
            <person name="Culley D.E."/>
            <person name="Daum C."/>
            <person name="Ezra D."/>
            <person name="Gonzalez J.B."/>
            <person name="Henrissat B."/>
            <person name="Kuo A."/>
            <person name="Liang C."/>
            <person name="Lipzen A."/>
            <person name="Lutzoni F."/>
            <person name="Magnuson J."/>
            <person name="Mondo S."/>
            <person name="Nolan M."/>
            <person name="Ohm R."/>
            <person name="Pangilinan J."/>
            <person name="Park H.-J."/>
            <person name="Ramirez L."/>
            <person name="Alfaro M."/>
            <person name="Sun H."/>
            <person name="Tritt A."/>
            <person name="Yoshinaga Y."/>
            <person name="Zwiers L.-H."/>
            <person name="Turgeon B.G."/>
            <person name="Goodwin S.B."/>
            <person name="Spatafora J.W."/>
            <person name="Crous P.W."/>
            <person name="Grigoriev I.V."/>
        </authorList>
    </citation>
    <scope>NUCLEOTIDE SEQUENCE</scope>
    <source>
        <strain evidence="1 3">CBS 781.70</strain>
    </source>
</reference>
<sequence length="250" mass="27998">MASSQLSQGASEFRQTSTRSLQSPSELCARCAIREKPLNSTSWDFEIKFIAMTWFFQYSLPYSLWGTAGLSPSCSTGPSWGLEGQIDQSVNRLQRQPREGRRIHYLGNPSVQSSSRLVEKHFCATFASMGFYASIECIQMLHRVHPLVQTPHVVENTVFHMNGARSYYVVCVVPDAARFGVRYSCTVEYLAGAGATLGWYLVRDYVLLWALGSSPRLTMGFEAILRMPHRSPRSSDLILRGRARSDAATP</sequence>
<organism evidence="1">
    <name type="scientific">Eremomyces bilateralis CBS 781.70</name>
    <dbReference type="NCBI Taxonomy" id="1392243"/>
    <lineage>
        <taxon>Eukaryota</taxon>
        <taxon>Fungi</taxon>
        <taxon>Dikarya</taxon>
        <taxon>Ascomycota</taxon>
        <taxon>Pezizomycotina</taxon>
        <taxon>Dothideomycetes</taxon>
        <taxon>Dothideomycetes incertae sedis</taxon>
        <taxon>Eremomycetales</taxon>
        <taxon>Eremomycetaceae</taxon>
        <taxon>Eremomyces</taxon>
    </lineage>
</organism>
<evidence type="ECO:0000313" key="2">
    <source>
        <dbReference type="Proteomes" id="UP000504638"/>
    </source>
</evidence>
<dbReference type="GeneID" id="54418892"/>
<accession>A0A6G1FRS9</accession>
<dbReference type="AlphaFoldDB" id="A0A6G1FRS9"/>
<evidence type="ECO:0000313" key="3">
    <source>
        <dbReference type="RefSeq" id="XP_033530069.1"/>
    </source>
</evidence>
<dbReference type="EMBL" id="ML975184">
    <property type="protein sequence ID" value="KAF1808438.1"/>
    <property type="molecule type" value="Genomic_DNA"/>
</dbReference>
<reference evidence="3" key="3">
    <citation type="submission" date="2025-04" db="UniProtKB">
        <authorList>
            <consortium name="RefSeq"/>
        </authorList>
    </citation>
    <scope>IDENTIFICATION</scope>
    <source>
        <strain evidence="3">CBS 781.70</strain>
    </source>
</reference>
<evidence type="ECO:0000313" key="1">
    <source>
        <dbReference type="EMBL" id="KAF1808438.1"/>
    </source>
</evidence>
<gene>
    <name evidence="1 3" type="ORF">P152DRAFT_452895</name>
</gene>
<reference evidence="3" key="2">
    <citation type="submission" date="2020-04" db="EMBL/GenBank/DDBJ databases">
        <authorList>
            <consortium name="NCBI Genome Project"/>
        </authorList>
    </citation>
    <scope>NUCLEOTIDE SEQUENCE</scope>
    <source>
        <strain evidence="3">CBS 781.70</strain>
    </source>
</reference>